<dbReference type="EMBL" id="CP126114">
    <property type="protein sequence ID" value="WHY84677.1"/>
    <property type="molecule type" value="Genomic_DNA"/>
</dbReference>
<evidence type="ECO:0000313" key="1">
    <source>
        <dbReference type="EMBL" id="WHY84677.1"/>
    </source>
</evidence>
<evidence type="ECO:0000313" key="2">
    <source>
        <dbReference type="Proteomes" id="UP001178288"/>
    </source>
</evidence>
<gene>
    <name evidence="1" type="ORF">QNH39_18745</name>
</gene>
<name>A0AA95MK80_9BACI</name>
<accession>A0AA95MK80</accession>
<dbReference type="RefSeq" id="WP_066089968.1">
    <property type="nucleotide sequence ID" value="NZ_CP126114.1"/>
</dbReference>
<organism evidence="1 2">
    <name type="scientific">Neobacillus novalis</name>
    <dbReference type="NCBI Taxonomy" id="220687"/>
    <lineage>
        <taxon>Bacteria</taxon>
        <taxon>Bacillati</taxon>
        <taxon>Bacillota</taxon>
        <taxon>Bacilli</taxon>
        <taxon>Bacillales</taxon>
        <taxon>Bacillaceae</taxon>
        <taxon>Neobacillus</taxon>
    </lineage>
</organism>
<dbReference type="AlphaFoldDB" id="A0AA95MK80"/>
<dbReference type="Proteomes" id="UP001178288">
    <property type="component" value="Chromosome"/>
</dbReference>
<sequence>MASYNISLKQVAGLFGFTARTTLKLVEAGLFTKPRVEKLNNKAFPYRFDKENLLQIKESFRTLEQLIQEYGVTESLVRNAIYRRKLKNYLTGICRKTFVKKCEFEEYMKRRKSQ</sequence>
<proteinExistence type="predicted"/>
<reference evidence="1" key="1">
    <citation type="submission" date="2023-05" db="EMBL/GenBank/DDBJ databases">
        <title>Comparative genomics of Bacillaceae isolates and their secondary metabolite potential.</title>
        <authorList>
            <person name="Song L."/>
            <person name="Nielsen L.J."/>
            <person name="Mohite O."/>
            <person name="Xu X."/>
            <person name="Weber T."/>
            <person name="Kovacs A.T."/>
        </authorList>
    </citation>
    <scope>NUCLEOTIDE SEQUENCE</scope>
    <source>
        <strain evidence="1">XLM17</strain>
    </source>
</reference>
<dbReference type="KEGG" id="nnv:QNH39_18745"/>
<keyword evidence="2" id="KW-1185">Reference proteome</keyword>
<protein>
    <submittedName>
        <fullName evidence="1">Uncharacterized protein</fullName>
    </submittedName>
</protein>